<keyword evidence="2" id="KW-1185">Reference proteome</keyword>
<dbReference type="Pfam" id="PF06853">
    <property type="entry name" value="DUF1249"/>
    <property type="match status" value="1"/>
</dbReference>
<dbReference type="InterPro" id="IPR009659">
    <property type="entry name" value="DUF1249"/>
</dbReference>
<gene>
    <name evidence="1" type="ORF">N4264_10545</name>
</gene>
<evidence type="ECO:0000313" key="2">
    <source>
        <dbReference type="Proteomes" id="UP001064632"/>
    </source>
</evidence>
<evidence type="ECO:0000313" key="1">
    <source>
        <dbReference type="EMBL" id="UXI70040.1"/>
    </source>
</evidence>
<proteinExistence type="predicted"/>
<dbReference type="PANTHER" id="PTHR38774:SF1">
    <property type="entry name" value="CYTOPLASMIC PROTEIN"/>
    <property type="match status" value="1"/>
</dbReference>
<name>A0ABY6BLW3_9GAMM</name>
<dbReference type="Proteomes" id="UP001064632">
    <property type="component" value="Chromosome"/>
</dbReference>
<accession>A0ABY6BLW3</accession>
<organism evidence="1 2">
    <name type="scientific">Tahibacter amnicola</name>
    <dbReference type="NCBI Taxonomy" id="2976241"/>
    <lineage>
        <taxon>Bacteria</taxon>
        <taxon>Pseudomonadati</taxon>
        <taxon>Pseudomonadota</taxon>
        <taxon>Gammaproteobacteria</taxon>
        <taxon>Lysobacterales</taxon>
        <taxon>Rhodanobacteraceae</taxon>
        <taxon>Tahibacter</taxon>
    </lineage>
</organism>
<protein>
    <submittedName>
        <fullName evidence="1">DUF1249 domain-containing protein</fullName>
    </submittedName>
</protein>
<reference evidence="1" key="1">
    <citation type="submission" date="2022-09" db="EMBL/GenBank/DDBJ databases">
        <title>Tahibacter sp. nov., isolated from a fresh water.</title>
        <authorList>
            <person name="Baek J.H."/>
            <person name="Lee J.K."/>
            <person name="Kim J.M."/>
            <person name="Jeon C.O."/>
        </authorList>
    </citation>
    <scope>NUCLEOTIDE SEQUENCE</scope>
    <source>
        <strain evidence="1">W38</strain>
    </source>
</reference>
<sequence>MTYVAERPLKLLPGRFAYLMGLYAENYQRLARIFSPQRLSPGTYFSSIEDGLDIRLDLIEQHRYTVELRLNYCFIDSATGELSPSAWLRMYQDAHLAEATHCHPGRHLIDVLGPYPAAHTVLQHRLRMNAFLTRWLEYLAEQGHSMATLRRAGSDTPIALLPPIDVTVR</sequence>
<dbReference type="RefSeq" id="WP_261696991.1">
    <property type="nucleotide sequence ID" value="NZ_CP104694.1"/>
</dbReference>
<dbReference type="EMBL" id="CP104694">
    <property type="protein sequence ID" value="UXI70040.1"/>
    <property type="molecule type" value="Genomic_DNA"/>
</dbReference>
<dbReference type="PANTHER" id="PTHR38774">
    <property type="entry name" value="CYTOPLASMIC PROTEIN-RELATED"/>
    <property type="match status" value="1"/>
</dbReference>